<accession>A0AA86VLZ4</accession>
<dbReference type="Proteomes" id="UP001189624">
    <property type="component" value="Chromosome 4"/>
</dbReference>
<dbReference type="AlphaFoldDB" id="A0AA86VLZ4"/>
<gene>
    <name evidence="1" type="ORF">AYBTSS11_LOCUS12856</name>
</gene>
<protein>
    <submittedName>
        <fullName evidence="1">Uncharacterized protein</fullName>
    </submittedName>
</protein>
<organism evidence="1 2">
    <name type="scientific">Sphenostylis stenocarpa</name>
    <dbReference type="NCBI Taxonomy" id="92480"/>
    <lineage>
        <taxon>Eukaryota</taxon>
        <taxon>Viridiplantae</taxon>
        <taxon>Streptophyta</taxon>
        <taxon>Embryophyta</taxon>
        <taxon>Tracheophyta</taxon>
        <taxon>Spermatophyta</taxon>
        <taxon>Magnoliopsida</taxon>
        <taxon>eudicotyledons</taxon>
        <taxon>Gunneridae</taxon>
        <taxon>Pentapetalae</taxon>
        <taxon>rosids</taxon>
        <taxon>fabids</taxon>
        <taxon>Fabales</taxon>
        <taxon>Fabaceae</taxon>
        <taxon>Papilionoideae</taxon>
        <taxon>50 kb inversion clade</taxon>
        <taxon>NPAAA clade</taxon>
        <taxon>indigoferoid/millettioid clade</taxon>
        <taxon>Phaseoleae</taxon>
        <taxon>Sphenostylis</taxon>
    </lineage>
</organism>
<dbReference type="Gramene" id="rna-AYBTSS11_LOCUS12856">
    <property type="protein sequence ID" value="CAJ1947810.1"/>
    <property type="gene ID" value="gene-AYBTSS11_LOCUS12856"/>
</dbReference>
<keyword evidence="2" id="KW-1185">Reference proteome</keyword>
<dbReference type="EMBL" id="OY731401">
    <property type="protein sequence ID" value="CAJ1947810.1"/>
    <property type="molecule type" value="Genomic_DNA"/>
</dbReference>
<reference evidence="1" key="1">
    <citation type="submission" date="2023-10" db="EMBL/GenBank/DDBJ databases">
        <authorList>
            <person name="Domelevo Entfellner J.-B."/>
        </authorList>
    </citation>
    <scope>NUCLEOTIDE SEQUENCE</scope>
</reference>
<evidence type="ECO:0000313" key="2">
    <source>
        <dbReference type="Proteomes" id="UP001189624"/>
    </source>
</evidence>
<name>A0AA86VLZ4_9FABA</name>
<sequence>MRIERYLKRVLMVERAFRDKRGDDFISRRKVKIWVLITHEHRMIKGAQNTTHAPHVLE</sequence>
<evidence type="ECO:0000313" key="1">
    <source>
        <dbReference type="EMBL" id="CAJ1947810.1"/>
    </source>
</evidence>
<proteinExistence type="predicted"/>